<evidence type="ECO:0000256" key="2">
    <source>
        <dbReference type="ARBA" id="ARBA00022692"/>
    </source>
</evidence>
<gene>
    <name evidence="8" type="ORF">MGG_01769</name>
</gene>
<dbReference type="GO" id="GO:0005254">
    <property type="term" value="F:chloride channel activity"/>
    <property type="evidence" value="ECO:0007669"/>
    <property type="project" value="TreeGrafter"/>
</dbReference>
<feature type="transmembrane region" description="Helical" evidence="5">
    <location>
        <begin position="689"/>
        <end position="711"/>
    </location>
</feature>
<dbReference type="InterPro" id="IPR049452">
    <property type="entry name" value="Anoctamin_TM"/>
</dbReference>
<keyword evidence="4 5" id="KW-0472">Membrane</keyword>
<dbReference type="PANTHER" id="PTHR12308">
    <property type="entry name" value="ANOCTAMIN"/>
    <property type="match status" value="1"/>
</dbReference>
<evidence type="ECO:0000256" key="5">
    <source>
        <dbReference type="SAM" id="Phobius"/>
    </source>
</evidence>
<evidence type="ECO:0000313" key="9">
    <source>
        <dbReference type="Proteomes" id="UP000009058"/>
    </source>
</evidence>
<feature type="transmembrane region" description="Helical" evidence="5">
    <location>
        <begin position="646"/>
        <end position="668"/>
    </location>
</feature>
<feature type="transmembrane region" description="Helical" evidence="5">
    <location>
        <begin position="596"/>
        <end position="615"/>
    </location>
</feature>
<dbReference type="GO" id="GO:0016020">
    <property type="term" value="C:membrane"/>
    <property type="evidence" value="ECO:0007669"/>
    <property type="project" value="UniProtKB-SubCell"/>
</dbReference>
<accession>G4MVP7</accession>
<feature type="domain" description="Anoctamin alpha-beta plait" evidence="7">
    <location>
        <begin position="96"/>
        <end position="224"/>
    </location>
</feature>
<dbReference type="Pfam" id="PF04547">
    <property type="entry name" value="Anoctamin"/>
    <property type="match status" value="1"/>
</dbReference>
<dbReference type="InParanoid" id="G4MVP7"/>
<feature type="transmembrane region" description="Helical" evidence="5">
    <location>
        <begin position="408"/>
        <end position="427"/>
    </location>
</feature>
<reference evidence="8 9" key="1">
    <citation type="journal article" date="2005" name="Nature">
        <title>The genome sequence of the rice blast fungus Magnaporthe grisea.</title>
        <authorList>
            <person name="Dean R.A."/>
            <person name="Talbot N.J."/>
            <person name="Ebbole D.J."/>
            <person name="Farman M.L."/>
            <person name="Mitchell T.K."/>
            <person name="Orbach M.J."/>
            <person name="Thon M."/>
            <person name="Kulkarni R."/>
            <person name="Xu J.R."/>
            <person name="Pan H."/>
            <person name="Read N.D."/>
            <person name="Lee Y.H."/>
            <person name="Carbone I."/>
            <person name="Brown D."/>
            <person name="Oh Y.Y."/>
            <person name="Donofrio N."/>
            <person name="Jeong J.S."/>
            <person name="Soanes D.M."/>
            <person name="Djonovic S."/>
            <person name="Kolomiets E."/>
            <person name="Rehmeyer C."/>
            <person name="Li W."/>
            <person name="Harding M."/>
            <person name="Kim S."/>
            <person name="Lebrun M.H."/>
            <person name="Bohnert H."/>
            <person name="Coughlan S."/>
            <person name="Butler J."/>
            <person name="Calvo S."/>
            <person name="Ma L.J."/>
            <person name="Nicol R."/>
            <person name="Purcell S."/>
            <person name="Nusbaum C."/>
            <person name="Galagan J.E."/>
            <person name="Birren B.W."/>
        </authorList>
    </citation>
    <scope>NUCLEOTIDE SEQUENCE [LARGE SCALE GENOMIC DNA]</scope>
    <source>
        <strain evidence="9">70-15 / ATCC MYA-4617 / FGSC 8958</strain>
    </source>
</reference>
<comment type="subcellular location">
    <subcellularLocation>
        <location evidence="1">Membrane</location>
        <topology evidence="1">Multi-pass membrane protein</topology>
    </subcellularLocation>
</comment>
<dbReference type="VEuPathDB" id="FungiDB:MGG_01769"/>
<protein>
    <submittedName>
        <fullName evidence="8">Plasma membrane channel protein</fullName>
    </submittedName>
</protein>
<proteinExistence type="predicted"/>
<dbReference type="OrthoDB" id="296386at2759"/>
<evidence type="ECO:0000256" key="3">
    <source>
        <dbReference type="ARBA" id="ARBA00022989"/>
    </source>
</evidence>
<keyword evidence="9" id="KW-1185">Reference proteome</keyword>
<dbReference type="EMBL" id="CM001232">
    <property type="protein sequence ID" value="EHA54964.1"/>
    <property type="molecule type" value="Genomic_DNA"/>
</dbReference>
<evidence type="ECO:0000259" key="6">
    <source>
        <dbReference type="Pfam" id="PF04547"/>
    </source>
</evidence>
<feature type="transmembrane region" description="Helical" evidence="5">
    <location>
        <begin position="517"/>
        <end position="538"/>
    </location>
</feature>
<dbReference type="InterPro" id="IPR007632">
    <property type="entry name" value="Anoctamin"/>
</dbReference>
<dbReference type="InterPro" id="IPR049456">
    <property type="entry name" value="Anoctamin_N_fung"/>
</dbReference>
<organism evidence="8 9">
    <name type="scientific">Pyricularia oryzae (strain 70-15 / ATCC MYA-4617 / FGSC 8958)</name>
    <name type="common">Rice blast fungus</name>
    <name type="synonym">Magnaporthe oryzae</name>
    <dbReference type="NCBI Taxonomy" id="242507"/>
    <lineage>
        <taxon>Eukaryota</taxon>
        <taxon>Fungi</taxon>
        <taxon>Dikarya</taxon>
        <taxon>Ascomycota</taxon>
        <taxon>Pezizomycotina</taxon>
        <taxon>Sordariomycetes</taxon>
        <taxon>Sordariomycetidae</taxon>
        <taxon>Magnaporthales</taxon>
        <taxon>Pyriculariaceae</taxon>
        <taxon>Pyricularia</taxon>
    </lineage>
</organism>
<feature type="domain" description="Anoctamin transmembrane" evidence="6">
    <location>
        <begin position="257"/>
        <end position="725"/>
    </location>
</feature>
<name>G4MVP7_PYRO7</name>
<dbReference type="RefSeq" id="XP_003714771.1">
    <property type="nucleotide sequence ID" value="XM_003714723.1"/>
</dbReference>
<evidence type="ECO:0000259" key="7">
    <source>
        <dbReference type="Pfam" id="PF20877"/>
    </source>
</evidence>
<feature type="transmembrane region" description="Helical" evidence="5">
    <location>
        <begin position="455"/>
        <end position="476"/>
    </location>
</feature>
<feature type="transmembrane region" description="Helical" evidence="5">
    <location>
        <begin position="372"/>
        <end position="396"/>
    </location>
</feature>
<reference key="2">
    <citation type="submission" date="2011-05" db="EMBL/GenBank/DDBJ databases">
        <title>The Genome Sequence of Magnaporthe oryzae 70-15.</title>
        <authorList>
            <consortium name="The Broad Institute Genome Sequencing Platform"/>
            <person name="Ma L.-J."/>
            <person name="Dead R."/>
            <person name="Young S.K."/>
            <person name="Zeng Q."/>
            <person name="Gargeya S."/>
            <person name="Fitzgerald M."/>
            <person name="Haas B."/>
            <person name="Abouelleil A."/>
            <person name="Alvarado L."/>
            <person name="Arachchi H.M."/>
            <person name="Berlin A."/>
            <person name="Brown A."/>
            <person name="Chapman S.B."/>
            <person name="Chen Z."/>
            <person name="Dunbar C."/>
            <person name="Freedman E."/>
            <person name="Gearin G."/>
            <person name="Gellesch M."/>
            <person name="Goldberg J."/>
            <person name="Griggs A."/>
            <person name="Gujja S."/>
            <person name="Heiman D."/>
            <person name="Howarth C."/>
            <person name="Larson L."/>
            <person name="Lui A."/>
            <person name="MacDonald P.J.P."/>
            <person name="Mehta T."/>
            <person name="Montmayeur A."/>
            <person name="Murphy C."/>
            <person name="Neiman D."/>
            <person name="Pearson M."/>
            <person name="Priest M."/>
            <person name="Roberts A."/>
            <person name="Saif S."/>
            <person name="Shea T."/>
            <person name="Shenoy N."/>
            <person name="Sisk P."/>
            <person name="Stolte C."/>
            <person name="Sykes S."/>
            <person name="Yandava C."/>
            <person name="Wortman J."/>
            <person name="Nusbaum C."/>
            <person name="Birren B."/>
        </authorList>
    </citation>
    <scope>NUCLEOTIDE SEQUENCE</scope>
    <source>
        <strain>70-15</strain>
    </source>
</reference>
<dbReference type="Pfam" id="PF20877">
    <property type="entry name" value="Anoctamin_N"/>
    <property type="match status" value="1"/>
</dbReference>
<sequence>MTPHCPQPYLQNQLRSNPFYSSLPYSSKIVPDVIFWSLANLTPDNSSCNLHLVRSTHLSFSHTTLVPHSSIPRMATLKTLYGSDSVSRPELNENFGVDYVVDYHIPPSEAERAEAEAIFIQLVKALAAVGFATEVRHGGKSSLLIFLKITSDKLLHAQVYRHRLQDWLYGVRASAPNKQDLTNHFEEEPVSEAERLRLAYMLICKPKNEGGAGITPRSGQWKHVASVFPLHDHRFNRDWIKRWSTKYILDDADLNEIRDKFGENVAFYFAFLQSYFKFLVFPAAFGFAAWLVLGKFSWVYALVNCLWSVVFFEYWKKKEVDLAVQWGVRGVSKIQQPRPQFQHESEAQDPVTGEIIKVFPPLKRLSRQLLQIPFAIACMGVLGSLIFSCFAIEIFITEVYNGPFKQYLTFLPTVLLTIFMPALTALLTSLADKLTALENYETEAAHHASFVQKMFVINFITAYMPLFLTAFVYIPFGKVLAPHLDVFQVTARKLTKEGKGIKTKEFHVNPDRFSKQMFYFTVTAQIVNLLLEVFVPYFKRKVFKAVEKVQDGIHHSGTVHHQDSPEEAAFLGRVRDEAMLEVYDVTTDYREMVVQFGYLSLFSVAFPLTACSFLINNWVEARSDAMKIAIGSQRPIPWRNDTIGPWLTSLGFLSWLGSLTSAAVVYLFSSGNDRQGPDGRPSNLSGWALLLSIFVAEHVYLVVQLAVRYVVEKLDSPGLQKERAERFALRKRLLDDTLGHDEAEKAATAVLSGSEKITRDSLEEEARIASTKGHGSPEESFWLRQRGAGETIEVGRRLISEVESAHNATKTVHALAVDRGGCEVG</sequence>
<dbReference type="eggNOG" id="KOG2513">
    <property type="taxonomic scope" value="Eukaryota"/>
</dbReference>
<evidence type="ECO:0000256" key="1">
    <source>
        <dbReference type="ARBA" id="ARBA00004141"/>
    </source>
</evidence>
<keyword evidence="3 5" id="KW-1133">Transmembrane helix</keyword>
<dbReference type="GO" id="GO:0032541">
    <property type="term" value="C:cortical endoplasmic reticulum"/>
    <property type="evidence" value="ECO:0007669"/>
    <property type="project" value="TreeGrafter"/>
</dbReference>
<dbReference type="Proteomes" id="UP000009058">
    <property type="component" value="Chromosome 2"/>
</dbReference>
<dbReference type="GeneID" id="2679497"/>
<evidence type="ECO:0000313" key="8">
    <source>
        <dbReference type="EMBL" id="EHA54964.1"/>
    </source>
</evidence>
<evidence type="ECO:0000256" key="4">
    <source>
        <dbReference type="ARBA" id="ARBA00023136"/>
    </source>
</evidence>
<keyword evidence="2 5" id="KW-0812">Transmembrane</keyword>
<dbReference type="PANTHER" id="PTHR12308:SF73">
    <property type="entry name" value="ANOCTAMIN"/>
    <property type="match status" value="1"/>
</dbReference>
<dbReference type="AlphaFoldDB" id="G4MVP7"/>